<dbReference type="GO" id="GO:0016192">
    <property type="term" value="P:vesicle-mediated transport"/>
    <property type="evidence" value="ECO:0007669"/>
    <property type="project" value="UniProtKB-ARBA"/>
</dbReference>
<evidence type="ECO:0000256" key="3">
    <source>
        <dbReference type="ARBA" id="ARBA00023054"/>
    </source>
</evidence>
<dbReference type="PANTHER" id="PTHR22775:SF47">
    <property type="entry name" value="MEIOTICALLY UP-REGULATED GENE 122 PROTEIN"/>
    <property type="match status" value="1"/>
</dbReference>
<dbReference type="InterPro" id="IPR001683">
    <property type="entry name" value="PX_dom"/>
</dbReference>
<evidence type="ECO:0000259" key="6">
    <source>
        <dbReference type="PROSITE" id="PS50195"/>
    </source>
</evidence>
<evidence type="ECO:0000313" key="8">
    <source>
        <dbReference type="Proteomes" id="UP000054549"/>
    </source>
</evidence>
<dbReference type="GO" id="GO:0000329">
    <property type="term" value="C:fungal-type vacuole membrane"/>
    <property type="evidence" value="ECO:0007669"/>
    <property type="project" value="UniProtKB-ARBA"/>
</dbReference>
<dbReference type="CDD" id="cd15858">
    <property type="entry name" value="SNARE_VAM7"/>
    <property type="match status" value="1"/>
</dbReference>
<dbReference type="SMR" id="A0A0C2XMH5"/>
<reference evidence="7 8" key="1">
    <citation type="submission" date="2014-04" db="EMBL/GenBank/DDBJ databases">
        <title>Evolutionary Origins and Diversification of the Mycorrhizal Mutualists.</title>
        <authorList>
            <consortium name="DOE Joint Genome Institute"/>
            <consortium name="Mycorrhizal Genomics Consortium"/>
            <person name="Kohler A."/>
            <person name="Kuo A."/>
            <person name="Nagy L.G."/>
            <person name="Floudas D."/>
            <person name="Copeland A."/>
            <person name="Barry K.W."/>
            <person name="Cichocki N."/>
            <person name="Veneault-Fourrey C."/>
            <person name="LaButti K."/>
            <person name="Lindquist E.A."/>
            <person name="Lipzen A."/>
            <person name="Lundell T."/>
            <person name="Morin E."/>
            <person name="Murat C."/>
            <person name="Riley R."/>
            <person name="Ohm R."/>
            <person name="Sun H."/>
            <person name="Tunlid A."/>
            <person name="Henrissat B."/>
            <person name="Grigoriev I.V."/>
            <person name="Hibbett D.S."/>
            <person name="Martin F."/>
        </authorList>
    </citation>
    <scope>NUCLEOTIDE SEQUENCE [LARGE SCALE GENOMIC DNA]</scope>
    <source>
        <strain evidence="7 8">Koide BX008</strain>
    </source>
</reference>
<dbReference type="InterPro" id="IPR036871">
    <property type="entry name" value="PX_dom_sf"/>
</dbReference>
<dbReference type="PANTHER" id="PTHR22775">
    <property type="entry name" value="SORTING NEXIN"/>
    <property type="match status" value="1"/>
</dbReference>
<dbReference type="SMART" id="SM00312">
    <property type="entry name" value="PX"/>
    <property type="match status" value="1"/>
</dbReference>
<dbReference type="Gene3D" id="1.20.5.110">
    <property type="match status" value="1"/>
</dbReference>
<dbReference type="InterPro" id="IPR000727">
    <property type="entry name" value="T_SNARE_dom"/>
</dbReference>
<feature type="domain" description="T-SNARE coiled-coil homology" evidence="5">
    <location>
        <begin position="298"/>
        <end position="360"/>
    </location>
</feature>
<name>A0A0C2XMH5_AMAMK</name>
<dbReference type="EMBL" id="KN818223">
    <property type="protein sequence ID" value="KIL70771.1"/>
    <property type="molecule type" value="Genomic_DNA"/>
</dbReference>
<dbReference type="FunFam" id="1.20.5.110:FF:000058">
    <property type="entry name" value="VAM7p Vacuolar SNARE protein"/>
    <property type="match status" value="1"/>
</dbReference>
<organism evidence="7 8">
    <name type="scientific">Amanita muscaria (strain Koide BX008)</name>
    <dbReference type="NCBI Taxonomy" id="946122"/>
    <lineage>
        <taxon>Eukaryota</taxon>
        <taxon>Fungi</taxon>
        <taxon>Dikarya</taxon>
        <taxon>Basidiomycota</taxon>
        <taxon>Agaricomycotina</taxon>
        <taxon>Agaricomycetes</taxon>
        <taxon>Agaricomycetidae</taxon>
        <taxon>Agaricales</taxon>
        <taxon>Pluteineae</taxon>
        <taxon>Amanitaceae</taxon>
        <taxon>Amanita</taxon>
    </lineage>
</organism>
<dbReference type="HOGENOM" id="CLU_033748_2_0_1"/>
<evidence type="ECO:0008006" key="9">
    <source>
        <dbReference type="Google" id="ProtNLM"/>
    </source>
</evidence>
<dbReference type="AlphaFoldDB" id="A0A0C2XMH5"/>
<dbReference type="STRING" id="946122.A0A0C2XMH5"/>
<dbReference type="CDD" id="cd06897">
    <property type="entry name" value="PX_SNARE"/>
    <property type="match status" value="1"/>
</dbReference>
<dbReference type="Pfam" id="PF00787">
    <property type="entry name" value="PX"/>
    <property type="match status" value="1"/>
</dbReference>
<dbReference type="GO" id="GO:0035091">
    <property type="term" value="F:phosphatidylinositol binding"/>
    <property type="evidence" value="ECO:0007669"/>
    <property type="project" value="InterPro"/>
</dbReference>
<dbReference type="OrthoDB" id="428895at2759"/>
<protein>
    <recommendedName>
        <fullName evidence="9">Syntaxin</fullName>
    </recommendedName>
</protein>
<comment type="subcellular location">
    <subcellularLocation>
        <location evidence="1">Vacuole</location>
    </subcellularLocation>
</comment>
<dbReference type="FunCoup" id="A0A0C2XMH5">
    <property type="interactions" value="50"/>
</dbReference>
<proteinExistence type="predicted"/>
<evidence type="ECO:0000259" key="5">
    <source>
        <dbReference type="PROSITE" id="PS50192"/>
    </source>
</evidence>
<sequence>MTAIQAIFIKGYEERTAPKPHFVYRIEIQAHVRSWQMWRRYSEFDDLHADLIKSTGSAPPCELPPKHRFALLRSRDTKILEKRKAGLEQYLRAILSAKEDRWRESLAFRDFLGIPTGKLLQSSTATVGKGGTQFTLTSWLDEHIQLQSLIRDVRSDVAKRDALADKGDISASHRANVSAKSKLASILSRIGALGEGLRELGMNGINEGELQRRTDMVARLQDDCEKLGKMVTVARQTSQLGNGLTASGRRVASETDREALLGPAAAMKPITRVFGASQPKETEITRPLDSQGLLTLQETQIQQQDDQLTQLTTILRRQRHLGEAINSEIATQIEMLDDLSNEVDRVGSKLTTASKQLNRLG</sequence>
<dbReference type="GO" id="GO:0007034">
    <property type="term" value="P:vacuolar transport"/>
    <property type="evidence" value="ECO:0007669"/>
    <property type="project" value="UniProtKB-ARBA"/>
</dbReference>
<accession>A0A0C2XMH5</accession>
<dbReference type="SMART" id="SM00397">
    <property type="entry name" value="t_SNARE"/>
    <property type="match status" value="1"/>
</dbReference>
<dbReference type="InParanoid" id="A0A0C2XMH5"/>
<comment type="function">
    <text evidence="4">Essential for proper morphogenesis of the vacuole. May exist as structural reinforcement on the surface of the vacuolar membrane and be required for maintenance against rupture by osmotic pressure.</text>
</comment>
<keyword evidence="8" id="KW-1185">Reference proteome</keyword>
<gene>
    <name evidence="7" type="ORF">M378DRAFT_67100</name>
</gene>
<dbReference type="Proteomes" id="UP000054549">
    <property type="component" value="Unassembled WGS sequence"/>
</dbReference>
<feature type="domain" description="PX" evidence="6">
    <location>
        <begin position="2"/>
        <end position="118"/>
    </location>
</feature>
<evidence type="ECO:0000256" key="1">
    <source>
        <dbReference type="ARBA" id="ARBA00004116"/>
    </source>
</evidence>
<evidence type="ECO:0000256" key="2">
    <source>
        <dbReference type="ARBA" id="ARBA00022554"/>
    </source>
</evidence>
<evidence type="ECO:0000256" key="4">
    <source>
        <dbReference type="ARBA" id="ARBA00054927"/>
    </source>
</evidence>
<dbReference type="GO" id="GO:0097576">
    <property type="term" value="P:vacuole fusion"/>
    <property type="evidence" value="ECO:0007669"/>
    <property type="project" value="UniProtKB-ARBA"/>
</dbReference>
<dbReference type="SUPFAM" id="SSF58038">
    <property type="entry name" value="SNARE fusion complex"/>
    <property type="match status" value="1"/>
</dbReference>
<dbReference type="PROSITE" id="PS50195">
    <property type="entry name" value="PX"/>
    <property type="match status" value="1"/>
</dbReference>
<dbReference type="SUPFAM" id="SSF64268">
    <property type="entry name" value="PX domain"/>
    <property type="match status" value="1"/>
</dbReference>
<dbReference type="PROSITE" id="PS50192">
    <property type="entry name" value="T_SNARE"/>
    <property type="match status" value="1"/>
</dbReference>
<keyword evidence="2" id="KW-0926">Vacuole</keyword>
<evidence type="ECO:0000313" key="7">
    <source>
        <dbReference type="EMBL" id="KIL70771.1"/>
    </source>
</evidence>
<keyword evidence="3" id="KW-0175">Coiled coil</keyword>
<dbReference type="Gene3D" id="3.30.1520.10">
    <property type="entry name" value="Phox-like domain"/>
    <property type="match status" value="1"/>
</dbReference>